<protein>
    <recommendedName>
        <fullName evidence="9">C2H2-type domain-containing protein</fullName>
    </recommendedName>
</protein>
<dbReference type="GO" id="GO:0000978">
    <property type="term" value="F:RNA polymerase II cis-regulatory region sequence-specific DNA binding"/>
    <property type="evidence" value="ECO:0007669"/>
    <property type="project" value="TreeGrafter"/>
</dbReference>
<dbReference type="GO" id="GO:0000981">
    <property type="term" value="F:DNA-binding transcription factor activity, RNA polymerase II-specific"/>
    <property type="evidence" value="ECO:0007669"/>
    <property type="project" value="TreeGrafter"/>
</dbReference>
<evidence type="ECO:0000259" key="9">
    <source>
        <dbReference type="PROSITE" id="PS50157"/>
    </source>
</evidence>
<comment type="caution">
    <text evidence="10">The sequence shown here is derived from an EMBL/GenBank/DDBJ whole genome shotgun (WGS) entry which is preliminary data.</text>
</comment>
<evidence type="ECO:0000256" key="6">
    <source>
        <dbReference type="ARBA" id="ARBA00023163"/>
    </source>
</evidence>
<evidence type="ECO:0000313" key="11">
    <source>
        <dbReference type="Proteomes" id="UP001497525"/>
    </source>
</evidence>
<evidence type="ECO:0000256" key="8">
    <source>
        <dbReference type="SAM" id="MobiDB-lite"/>
    </source>
</evidence>
<dbReference type="PANTHER" id="PTHR23235">
    <property type="entry name" value="KRUEPPEL-LIKE TRANSCRIPTION FACTOR"/>
    <property type="match status" value="1"/>
</dbReference>
<keyword evidence="1" id="KW-0479">Metal-binding</keyword>
<dbReference type="FunFam" id="3.30.160.60:FF:000032">
    <property type="entry name" value="Krueppel-like factor 4"/>
    <property type="match status" value="1"/>
</dbReference>
<name>A0AAV2T6N9_CALDB</name>
<feature type="domain" description="C2H2-type" evidence="9">
    <location>
        <begin position="144"/>
        <end position="173"/>
    </location>
</feature>
<proteinExistence type="predicted"/>
<dbReference type="SMART" id="SM00355">
    <property type="entry name" value="ZnF_C2H2"/>
    <property type="match status" value="3"/>
</dbReference>
<evidence type="ECO:0000256" key="4">
    <source>
        <dbReference type="ARBA" id="ARBA00022833"/>
    </source>
</evidence>
<dbReference type="PROSITE" id="PS51257">
    <property type="entry name" value="PROKAR_LIPOPROTEIN"/>
    <property type="match status" value="1"/>
</dbReference>
<sequence length="313" mass="35110">MSYTLGRLFNLPNTSPIIASGCASMHPSTQNVPQAPLSEINVFQSGCSVDSCYNCPICLAYASSWFGSPFPIPCGYPGYSWCPGEFYTYLPSPDPPQKDQWKAWQYPSTQTTQLAEFSSYAATFQNPAHRCGRVHTIPNQERKFVCVHPGCGKRYFKPSHLKAHLCVHTGERNCVCYYPFPPRTKKNVLQNYQGPICGARFSRSDALTRHWRKEHIGLPFQCPMCPKGFNRTDHLKNHINAHQRKVTENRDTSSSLQIAHSDSENSPPHFASTETLLSNGETFVRQSVRPLISPLPMYGDISLNSQSVFLPGS</sequence>
<accession>A0AAV2T6N9</accession>
<reference evidence="10" key="1">
    <citation type="submission" date="2024-06" db="EMBL/GenBank/DDBJ databases">
        <authorList>
            <person name="Liu X."/>
            <person name="Lenzi L."/>
            <person name="Haldenby T S."/>
            <person name="Uol C."/>
        </authorList>
    </citation>
    <scope>NUCLEOTIDE SEQUENCE</scope>
</reference>
<evidence type="ECO:0000256" key="2">
    <source>
        <dbReference type="ARBA" id="ARBA00022737"/>
    </source>
</evidence>
<feature type="domain" description="C2H2-type" evidence="9">
    <location>
        <begin position="220"/>
        <end position="247"/>
    </location>
</feature>
<dbReference type="Proteomes" id="UP001497525">
    <property type="component" value="Unassembled WGS sequence"/>
</dbReference>
<dbReference type="AlphaFoldDB" id="A0AAV2T6N9"/>
<keyword evidence="6" id="KW-0804">Transcription</keyword>
<evidence type="ECO:0000256" key="3">
    <source>
        <dbReference type="ARBA" id="ARBA00022771"/>
    </source>
</evidence>
<dbReference type="GO" id="GO:0008270">
    <property type="term" value="F:zinc ion binding"/>
    <property type="evidence" value="ECO:0007669"/>
    <property type="project" value="UniProtKB-KW"/>
</dbReference>
<evidence type="ECO:0000256" key="1">
    <source>
        <dbReference type="ARBA" id="ARBA00022723"/>
    </source>
</evidence>
<dbReference type="Gene3D" id="3.30.160.60">
    <property type="entry name" value="Classic Zinc Finger"/>
    <property type="match status" value="3"/>
</dbReference>
<gene>
    <name evidence="10" type="ORF">CDAUBV1_LOCUS6426</name>
</gene>
<dbReference type="PANTHER" id="PTHR23235:SF120">
    <property type="entry name" value="KRUPPEL-LIKE FACTOR 15"/>
    <property type="match status" value="1"/>
</dbReference>
<keyword evidence="2" id="KW-0677">Repeat</keyword>
<keyword evidence="5" id="KW-0805">Transcription regulation</keyword>
<feature type="compositionally biased region" description="Polar residues" evidence="8">
    <location>
        <begin position="252"/>
        <end position="271"/>
    </location>
</feature>
<dbReference type="SUPFAM" id="SSF57667">
    <property type="entry name" value="beta-beta-alpha zinc fingers"/>
    <property type="match status" value="2"/>
</dbReference>
<dbReference type="PROSITE" id="PS50157">
    <property type="entry name" value="ZINC_FINGER_C2H2_2"/>
    <property type="match status" value="2"/>
</dbReference>
<dbReference type="InterPro" id="IPR013087">
    <property type="entry name" value="Znf_C2H2_type"/>
</dbReference>
<evidence type="ECO:0000256" key="5">
    <source>
        <dbReference type="ARBA" id="ARBA00023015"/>
    </source>
</evidence>
<keyword evidence="4" id="KW-0862">Zinc</keyword>
<dbReference type="EMBL" id="CAXLJL010000156">
    <property type="protein sequence ID" value="CAL5133152.1"/>
    <property type="molecule type" value="Genomic_DNA"/>
</dbReference>
<organism evidence="10 11">
    <name type="scientific">Calicophoron daubneyi</name>
    <name type="common">Rumen fluke</name>
    <name type="synonym">Paramphistomum daubneyi</name>
    <dbReference type="NCBI Taxonomy" id="300641"/>
    <lineage>
        <taxon>Eukaryota</taxon>
        <taxon>Metazoa</taxon>
        <taxon>Spiralia</taxon>
        <taxon>Lophotrochozoa</taxon>
        <taxon>Platyhelminthes</taxon>
        <taxon>Trematoda</taxon>
        <taxon>Digenea</taxon>
        <taxon>Plagiorchiida</taxon>
        <taxon>Pronocephalata</taxon>
        <taxon>Paramphistomoidea</taxon>
        <taxon>Paramphistomidae</taxon>
        <taxon>Calicophoron</taxon>
    </lineage>
</organism>
<evidence type="ECO:0000256" key="7">
    <source>
        <dbReference type="PROSITE-ProRule" id="PRU00042"/>
    </source>
</evidence>
<keyword evidence="3 7" id="KW-0863">Zinc-finger</keyword>
<feature type="region of interest" description="Disordered" evidence="8">
    <location>
        <begin position="242"/>
        <end position="271"/>
    </location>
</feature>
<dbReference type="InterPro" id="IPR036236">
    <property type="entry name" value="Znf_C2H2_sf"/>
</dbReference>
<dbReference type="PROSITE" id="PS00028">
    <property type="entry name" value="ZINC_FINGER_C2H2_1"/>
    <property type="match status" value="2"/>
</dbReference>
<evidence type="ECO:0000313" key="10">
    <source>
        <dbReference type="EMBL" id="CAL5133152.1"/>
    </source>
</evidence>
<dbReference type="Pfam" id="PF00096">
    <property type="entry name" value="zf-C2H2"/>
    <property type="match status" value="3"/>
</dbReference>